<dbReference type="GO" id="GO:0016709">
    <property type="term" value="F:oxidoreductase activity, acting on paired donors, with incorporation or reduction of molecular oxygen, NAD(P)H as one donor, and incorporation of one atom of oxygen"/>
    <property type="evidence" value="ECO:0007669"/>
    <property type="project" value="InterPro"/>
</dbReference>
<dbReference type="InterPro" id="IPR012348">
    <property type="entry name" value="RNR-like"/>
</dbReference>
<evidence type="ECO:0000313" key="3">
    <source>
        <dbReference type="EMBL" id="CAD7236857.1"/>
    </source>
</evidence>
<dbReference type="EMBL" id="OB682426">
    <property type="protein sequence ID" value="CAD7236857.1"/>
    <property type="molecule type" value="Genomic_DNA"/>
</dbReference>
<dbReference type="Pfam" id="PF02332">
    <property type="entry name" value="Phenol_Hydrox"/>
    <property type="match status" value="1"/>
</dbReference>
<dbReference type="Gene3D" id="1.10.620.20">
    <property type="entry name" value="Ribonucleotide Reductase, subunit A"/>
    <property type="match status" value="1"/>
</dbReference>
<dbReference type="SUPFAM" id="SSF47240">
    <property type="entry name" value="Ferritin-like"/>
    <property type="match status" value="1"/>
</dbReference>
<sequence>MQIDIKTTSVEPIRQTFGHVARRIGPGKTASRYQEATFDLQPTTNFHYRPLWDPEHQLYDKERTVIKMEDWYDIKDPRQYYYGTWTINRSKQQDAADRNFKFVEGRGLLNHIDTEWQQKIKHVLLPLRHLEYAANQNNCYCSAYGWGTAVTQATMYSAIDRLGIAQYVSRVGLVLDDNSAESLDEARELWMSHKSWQPIRKLAEDMMMTKDWFELFVAQNVVLDGLLYPLIYQRFDSEVSKHGGSAFAMLTEFQNEWFGEVSRFVDAVIKTCAAESEGNANQIRGWVNDWRAGVEQSLMPLMEDAFGDRAAEQMAWAQAQLSERLSKKCK</sequence>
<proteinExistence type="predicted"/>
<dbReference type="CDD" id="cd01058">
    <property type="entry name" value="AAMH_B"/>
    <property type="match status" value="1"/>
</dbReference>
<feature type="non-terminal residue" evidence="3">
    <location>
        <position position="330"/>
    </location>
</feature>
<organism evidence="3">
    <name type="scientific">Cyprideis torosa</name>
    <dbReference type="NCBI Taxonomy" id="163714"/>
    <lineage>
        <taxon>Eukaryota</taxon>
        <taxon>Metazoa</taxon>
        <taxon>Ecdysozoa</taxon>
        <taxon>Arthropoda</taxon>
        <taxon>Crustacea</taxon>
        <taxon>Oligostraca</taxon>
        <taxon>Ostracoda</taxon>
        <taxon>Podocopa</taxon>
        <taxon>Podocopida</taxon>
        <taxon>Cytherocopina</taxon>
        <taxon>Cytheroidea</taxon>
        <taxon>Cytherideidae</taxon>
        <taxon>Cyprideis</taxon>
    </lineage>
</organism>
<dbReference type="InterPro" id="IPR009078">
    <property type="entry name" value="Ferritin-like_SF"/>
</dbReference>
<evidence type="ECO:0000256" key="2">
    <source>
        <dbReference type="ARBA" id="ARBA00023033"/>
    </source>
</evidence>
<keyword evidence="2" id="KW-0503">Monooxygenase</keyword>
<reference evidence="3" key="1">
    <citation type="submission" date="2020-11" db="EMBL/GenBank/DDBJ databases">
        <authorList>
            <person name="Tran Van P."/>
        </authorList>
    </citation>
    <scope>NUCLEOTIDE SEQUENCE</scope>
</reference>
<evidence type="ECO:0000256" key="1">
    <source>
        <dbReference type="ARBA" id="ARBA00023002"/>
    </source>
</evidence>
<accession>A0A7R8WTB5</accession>
<name>A0A7R8WTB5_9CRUS</name>
<dbReference type="PIRSF" id="PIRSF000040">
    <property type="entry name" value="MMOH_comp"/>
    <property type="match status" value="1"/>
</dbReference>
<dbReference type="InterPro" id="IPR003430">
    <property type="entry name" value="Phenol_Hydrox"/>
</dbReference>
<dbReference type="InterPro" id="IPR012078">
    <property type="entry name" value="MP_mOase_hydro"/>
</dbReference>
<dbReference type="AlphaFoldDB" id="A0A7R8WTB5"/>
<dbReference type="OrthoDB" id="10529098at2759"/>
<gene>
    <name evidence="3" type="ORF">CTOB1V02_LOCUS14672</name>
</gene>
<protein>
    <submittedName>
        <fullName evidence="3">Uncharacterized protein</fullName>
    </submittedName>
</protein>
<keyword evidence="1" id="KW-0560">Oxidoreductase</keyword>